<dbReference type="NCBIfam" id="TIGR01412">
    <property type="entry name" value="tat_substr_1"/>
    <property type="match status" value="1"/>
</dbReference>
<evidence type="ECO:0000259" key="18">
    <source>
        <dbReference type="Pfam" id="PF20628"/>
    </source>
</evidence>
<dbReference type="InterPro" id="IPR006314">
    <property type="entry name" value="Dyp_peroxidase"/>
</dbReference>
<evidence type="ECO:0000313" key="20">
    <source>
        <dbReference type="Proteomes" id="UP001143349"/>
    </source>
</evidence>
<keyword evidence="3 15" id="KW-0575">Peroxidase</keyword>
<comment type="function">
    <text evidence="15">Involved in the recovery of exogenous heme iron. Extracts iron from heme while preserving the protoporphyrin ring intact.</text>
</comment>
<dbReference type="EC" id="1.11.1.-" evidence="15"/>
<reference evidence="19" key="2">
    <citation type="submission" date="2023-01" db="EMBL/GenBank/DDBJ databases">
        <authorList>
            <person name="Sun Q."/>
            <person name="Evtushenko L."/>
        </authorList>
    </citation>
    <scope>NUCLEOTIDE SEQUENCE</scope>
    <source>
        <strain evidence="19">VKM B-2222</strain>
    </source>
</reference>
<feature type="binding site" evidence="13">
    <location>
        <begin position="246"/>
        <end position="248"/>
    </location>
    <ligand>
        <name>heme b</name>
        <dbReference type="ChEBI" id="CHEBI:60344"/>
    </ligand>
</feature>
<evidence type="ECO:0000256" key="12">
    <source>
        <dbReference type="ARBA" id="ARBA00048856"/>
    </source>
</evidence>
<keyword evidence="8 13" id="KW-0408">Iron</keyword>
<dbReference type="GO" id="GO:0033212">
    <property type="term" value="P:iron import into cell"/>
    <property type="evidence" value="ECO:0007669"/>
    <property type="project" value="InterPro"/>
</dbReference>
<evidence type="ECO:0000256" key="5">
    <source>
        <dbReference type="ARBA" id="ARBA00022723"/>
    </source>
</evidence>
<dbReference type="GO" id="GO:0004325">
    <property type="term" value="F:ferrochelatase activity"/>
    <property type="evidence" value="ECO:0007669"/>
    <property type="project" value="UniProtKB-EC"/>
</dbReference>
<feature type="binding site" evidence="13">
    <location>
        <position position="340"/>
    </location>
    <ligand>
        <name>heme b</name>
        <dbReference type="ChEBI" id="CHEBI:60344"/>
    </ligand>
</feature>
<dbReference type="GO" id="GO:0004601">
    <property type="term" value="F:peroxidase activity"/>
    <property type="evidence" value="ECO:0007669"/>
    <property type="project" value="UniProtKB-KW"/>
</dbReference>
<comment type="caution">
    <text evidence="19">The sequence shown here is derived from an EMBL/GenBank/DDBJ whole genome shotgun (WGS) entry which is preliminary data.</text>
</comment>
<gene>
    <name evidence="19" type="ORF">GCM10017635_18050</name>
</gene>
<feature type="domain" description="Dyp-type peroxidase C-terminal" evidence="18">
    <location>
        <begin position="237"/>
        <end position="420"/>
    </location>
</feature>
<feature type="binding site" evidence="13">
    <location>
        <position position="358"/>
    </location>
    <ligand>
        <name>heme b</name>
        <dbReference type="ChEBI" id="CHEBI:60344"/>
    </ligand>
</feature>
<dbReference type="Pfam" id="PF04261">
    <property type="entry name" value="Dyp_perox_N"/>
    <property type="match status" value="1"/>
</dbReference>
<sequence length="437" mass="47276">MIRQTPLAVTRRDLLGRLGLSVLGGTVAGGLGPLALPALADEAKPGHQVVDAPAGHAETAAQSVPFYGPHQAGILTPRPASGIFASFDIVVSSLDEFEQMLKLLTERTVFLTQGGEVPARDPKLPPTDSGLLGPVIAPDNLTITLGLGASLFERYDWLAGLKPTRLQRMMQFPNDALDPALCHGDLSLQFCANLPDTNIHALRDILKNLSEFLVMRWMIEGFVPPVPPAADGSTPSARNFLGFRDGSANPDANDAELMDQVVWTHGADEPEWAHGGSYQAVRVIRNFVERWDRAPLSEQENIFGRTKVSGAPLDAPEASEYDVPDYAADPDGEKTPPDSHIRLANPRTPESARNLMLRRPFNYSRGVQKNGQLDQGLLFIAYQADLEAGFIAVQNRLNGEPLEEYIKPVGGGYFFALPGVEAGDYLGSSLVKAARRS</sequence>
<dbReference type="GO" id="GO:0030313">
    <property type="term" value="C:cell envelope"/>
    <property type="evidence" value="ECO:0007669"/>
    <property type="project" value="UniProtKB-SubCell"/>
</dbReference>
<keyword evidence="5 13" id="KW-0479">Metal-binding</keyword>
<dbReference type="InterPro" id="IPR006311">
    <property type="entry name" value="TAT_signal"/>
</dbReference>
<evidence type="ECO:0000256" key="11">
    <source>
        <dbReference type="ARBA" id="ARBA00033775"/>
    </source>
</evidence>
<evidence type="ECO:0000256" key="1">
    <source>
        <dbReference type="ARBA" id="ARBA00004196"/>
    </source>
</evidence>
<keyword evidence="9" id="KW-0456">Lyase</keyword>
<dbReference type="AlphaFoldDB" id="A0AAD3RU49"/>
<dbReference type="PANTHER" id="PTHR30521:SF4">
    <property type="entry name" value="DEFERROCHELATASE"/>
    <property type="match status" value="1"/>
</dbReference>
<evidence type="ECO:0000256" key="15">
    <source>
        <dbReference type="RuleBase" id="RU365017"/>
    </source>
</evidence>
<dbReference type="GO" id="GO:0020037">
    <property type="term" value="F:heme binding"/>
    <property type="evidence" value="ECO:0007669"/>
    <property type="project" value="InterPro"/>
</dbReference>
<keyword evidence="4 13" id="KW-0349">Heme</keyword>
<dbReference type="Proteomes" id="UP001143349">
    <property type="component" value="Unassembled WGS sequence"/>
</dbReference>
<dbReference type="InterPro" id="IPR048327">
    <property type="entry name" value="Dyp_perox_N"/>
</dbReference>
<evidence type="ECO:0000256" key="6">
    <source>
        <dbReference type="ARBA" id="ARBA00022729"/>
    </source>
</evidence>
<comment type="subcellular location">
    <subcellularLocation>
        <location evidence="1">Cell envelope</location>
    </subcellularLocation>
</comment>
<feature type="region of interest" description="Disordered" evidence="16">
    <location>
        <begin position="307"/>
        <end position="341"/>
    </location>
</feature>
<evidence type="ECO:0000256" key="16">
    <source>
        <dbReference type="SAM" id="MobiDB-lite"/>
    </source>
</evidence>
<evidence type="ECO:0000256" key="13">
    <source>
        <dbReference type="PIRSR" id="PIRSR606313-1"/>
    </source>
</evidence>
<protein>
    <recommendedName>
        <fullName evidence="10 15">Deferrochelatase</fullName>
        <ecNumber evidence="15">1.11.1.-</ecNumber>
    </recommendedName>
    <alternativeName>
        <fullName evidence="11 15">Peroxidase EfeB</fullName>
    </alternativeName>
</protein>
<comment type="similarity">
    <text evidence="2">Belongs to the DyP-type peroxidase family. EfeB subfamily.</text>
</comment>
<dbReference type="PROSITE" id="PS51404">
    <property type="entry name" value="DYP_PEROXIDASE"/>
    <property type="match status" value="1"/>
</dbReference>
<dbReference type="InterPro" id="IPR011008">
    <property type="entry name" value="Dimeric_a/b-barrel"/>
</dbReference>
<evidence type="ECO:0000256" key="7">
    <source>
        <dbReference type="ARBA" id="ARBA00023002"/>
    </source>
</evidence>
<evidence type="ECO:0000256" key="2">
    <source>
        <dbReference type="ARBA" id="ARBA00005365"/>
    </source>
</evidence>
<dbReference type="Pfam" id="PF20628">
    <property type="entry name" value="Dyp_perox_C"/>
    <property type="match status" value="1"/>
</dbReference>
<dbReference type="PANTHER" id="PTHR30521">
    <property type="entry name" value="DEFERROCHELATASE/PEROXIDASE"/>
    <property type="match status" value="1"/>
</dbReference>
<evidence type="ECO:0000256" key="3">
    <source>
        <dbReference type="ARBA" id="ARBA00022559"/>
    </source>
</evidence>
<feature type="binding site" evidence="14">
    <location>
        <begin position="246"/>
        <end position="248"/>
    </location>
    <ligand>
        <name>protoporphyrin IX</name>
        <dbReference type="ChEBI" id="CHEBI:57306"/>
    </ligand>
</feature>
<accession>A0AAD3RU49</accession>
<dbReference type="SUPFAM" id="SSF54909">
    <property type="entry name" value="Dimeric alpha+beta barrel"/>
    <property type="match status" value="1"/>
</dbReference>
<evidence type="ECO:0000256" key="8">
    <source>
        <dbReference type="ARBA" id="ARBA00023004"/>
    </source>
</evidence>
<proteinExistence type="inferred from homology"/>
<evidence type="ECO:0000256" key="9">
    <source>
        <dbReference type="ARBA" id="ARBA00023239"/>
    </source>
</evidence>
<organism evidence="19 20">
    <name type="scientific">Paracoccus kondratievae</name>
    <dbReference type="NCBI Taxonomy" id="135740"/>
    <lineage>
        <taxon>Bacteria</taxon>
        <taxon>Pseudomonadati</taxon>
        <taxon>Pseudomonadota</taxon>
        <taxon>Alphaproteobacteria</taxon>
        <taxon>Rhodobacterales</taxon>
        <taxon>Paracoccaceae</taxon>
        <taxon>Paracoccus</taxon>
    </lineage>
</organism>
<dbReference type="GO" id="GO:0046872">
    <property type="term" value="F:metal ion binding"/>
    <property type="evidence" value="ECO:0007669"/>
    <property type="project" value="UniProtKB-KW"/>
</dbReference>
<evidence type="ECO:0000259" key="17">
    <source>
        <dbReference type="Pfam" id="PF04261"/>
    </source>
</evidence>
<evidence type="ECO:0000256" key="14">
    <source>
        <dbReference type="PIRSR" id="PIRSR606313-2"/>
    </source>
</evidence>
<evidence type="ECO:0000256" key="4">
    <source>
        <dbReference type="ARBA" id="ARBA00022617"/>
    </source>
</evidence>
<keyword evidence="7 15" id="KW-0560">Oxidoreductase</keyword>
<comment type="cofactor">
    <cofactor evidence="13 15">
        <name>heme b</name>
        <dbReference type="ChEBI" id="CHEBI:60344"/>
    </cofactor>
    <text evidence="13 15">Binds 1 heme b (iron(II)-protoporphyrin IX) group non-covalently per subunit.</text>
</comment>
<dbReference type="InterPro" id="IPR048328">
    <property type="entry name" value="Dyp_perox_C"/>
</dbReference>
<name>A0AAD3RU49_9RHOB</name>
<feature type="domain" description="Dyp-type peroxidase N-terminal" evidence="17">
    <location>
        <begin position="71"/>
        <end position="222"/>
    </location>
</feature>
<evidence type="ECO:0000256" key="10">
    <source>
        <dbReference type="ARBA" id="ARBA00033771"/>
    </source>
</evidence>
<dbReference type="EMBL" id="BSFH01000027">
    <property type="protein sequence ID" value="GLK64334.1"/>
    <property type="molecule type" value="Genomic_DNA"/>
</dbReference>
<dbReference type="InterPro" id="IPR006313">
    <property type="entry name" value="EfeB/EfeN"/>
</dbReference>
<dbReference type="PROSITE" id="PS51318">
    <property type="entry name" value="TAT"/>
    <property type="match status" value="1"/>
</dbReference>
<keyword evidence="6" id="KW-0732">Signal</keyword>
<dbReference type="NCBIfam" id="TIGR01413">
    <property type="entry name" value="Dyp_perox_fam"/>
    <property type="match status" value="1"/>
</dbReference>
<feature type="binding site" evidence="13">
    <location>
        <begin position="345"/>
        <end position="347"/>
    </location>
    <ligand>
        <name>heme b</name>
        <dbReference type="ChEBI" id="CHEBI:60344"/>
    </ligand>
</feature>
<evidence type="ECO:0000313" key="19">
    <source>
        <dbReference type="EMBL" id="GLK64334.1"/>
    </source>
</evidence>
<reference evidence="19" key="1">
    <citation type="journal article" date="2014" name="Int. J. Syst. Evol. Microbiol.">
        <title>Complete genome sequence of Corynebacterium casei LMG S-19264T (=DSM 44701T), isolated from a smear-ripened cheese.</title>
        <authorList>
            <consortium name="US DOE Joint Genome Institute (JGI-PGF)"/>
            <person name="Walter F."/>
            <person name="Albersmeier A."/>
            <person name="Kalinowski J."/>
            <person name="Ruckert C."/>
        </authorList>
    </citation>
    <scope>NUCLEOTIDE SEQUENCE</scope>
    <source>
        <strain evidence="19">VKM B-2222</strain>
    </source>
</reference>
<comment type="catalytic activity">
    <reaction evidence="12">
        <text>heme b + 2 H(+) = protoporphyrin IX + Fe(2+)</text>
        <dbReference type="Rhea" id="RHEA:22584"/>
        <dbReference type="ChEBI" id="CHEBI:15378"/>
        <dbReference type="ChEBI" id="CHEBI:29033"/>
        <dbReference type="ChEBI" id="CHEBI:57306"/>
        <dbReference type="ChEBI" id="CHEBI:60344"/>
        <dbReference type="EC" id="4.98.1.1"/>
    </reaction>
    <physiologicalReaction direction="left-to-right" evidence="12">
        <dbReference type="Rhea" id="RHEA:22585"/>
    </physiologicalReaction>
</comment>
<feature type="binding site" evidence="14">
    <location>
        <position position="305"/>
    </location>
    <ligand>
        <name>protoporphyrin IX</name>
        <dbReference type="ChEBI" id="CHEBI:57306"/>
    </ligand>
</feature>
<feature type="compositionally biased region" description="Basic and acidic residues" evidence="16">
    <location>
        <begin position="331"/>
        <end position="341"/>
    </location>
</feature>
<keyword evidence="20" id="KW-1185">Reference proteome</keyword>
<dbReference type="RefSeq" id="WP_010395520.1">
    <property type="nucleotide sequence ID" value="NZ_BSFH01000027.1"/>
</dbReference>
<dbReference type="GO" id="GO:0005829">
    <property type="term" value="C:cytosol"/>
    <property type="evidence" value="ECO:0007669"/>
    <property type="project" value="TreeGrafter"/>
</dbReference>